<dbReference type="InterPro" id="IPR052017">
    <property type="entry name" value="TSUP"/>
</dbReference>
<feature type="transmembrane region" description="Helical" evidence="8">
    <location>
        <begin position="85"/>
        <end position="102"/>
    </location>
</feature>
<evidence type="ECO:0000256" key="5">
    <source>
        <dbReference type="ARBA" id="ARBA00022692"/>
    </source>
</evidence>
<comment type="similarity">
    <text evidence="2 8">Belongs to the 4-toluene sulfonate uptake permease (TSUP) (TC 2.A.102) family.</text>
</comment>
<dbReference type="InterPro" id="IPR002781">
    <property type="entry name" value="TM_pro_TauE-like"/>
</dbReference>
<dbReference type="EMBL" id="SMFQ01000005">
    <property type="protein sequence ID" value="TCJ83115.1"/>
    <property type="molecule type" value="Genomic_DNA"/>
</dbReference>
<evidence type="ECO:0000256" key="2">
    <source>
        <dbReference type="ARBA" id="ARBA00009142"/>
    </source>
</evidence>
<evidence type="ECO:0000256" key="8">
    <source>
        <dbReference type="RuleBase" id="RU363041"/>
    </source>
</evidence>
<evidence type="ECO:0000256" key="1">
    <source>
        <dbReference type="ARBA" id="ARBA00004651"/>
    </source>
</evidence>
<accession>A0A4V2P7T9</accession>
<keyword evidence="5 8" id="KW-0812">Transmembrane</keyword>
<feature type="transmembrane region" description="Helical" evidence="8">
    <location>
        <begin position="17"/>
        <end position="43"/>
    </location>
</feature>
<protein>
    <recommendedName>
        <fullName evidence="8">Probable membrane transporter protein</fullName>
    </recommendedName>
</protein>
<feature type="transmembrane region" description="Helical" evidence="8">
    <location>
        <begin position="138"/>
        <end position="166"/>
    </location>
</feature>
<dbReference type="RefSeq" id="WP_131907598.1">
    <property type="nucleotide sequence ID" value="NZ_BAAAFU010000007.1"/>
</dbReference>
<evidence type="ECO:0000256" key="7">
    <source>
        <dbReference type="ARBA" id="ARBA00023136"/>
    </source>
</evidence>
<proteinExistence type="inferred from homology"/>
<comment type="subcellular location">
    <subcellularLocation>
        <location evidence="1 8">Cell membrane</location>
        <topology evidence="1 8">Multi-pass membrane protein</topology>
    </subcellularLocation>
</comment>
<feature type="transmembrane region" description="Helical" evidence="8">
    <location>
        <begin position="55"/>
        <end position="73"/>
    </location>
</feature>
<dbReference type="OrthoDB" id="9795324at2"/>
<dbReference type="Pfam" id="PF01925">
    <property type="entry name" value="TauE"/>
    <property type="match status" value="1"/>
</dbReference>
<dbReference type="Proteomes" id="UP000294887">
    <property type="component" value="Unassembled WGS sequence"/>
</dbReference>
<gene>
    <name evidence="9" type="ORF">EV695_3853</name>
</gene>
<keyword evidence="4 8" id="KW-1003">Cell membrane</keyword>
<keyword evidence="3" id="KW-0813">Transport</keyword>
<evidence type="ECO:0000313" key="10">
    <source>
        <dbReference type="Proteomes" id="UP000294887"/>
    </source>
</evidence>
<dbReference type="GO" id="GO:0005886">
    <property type="term" value="C:plasma membrane"/>
    <property type="evidence" value="ECO:0007669"/>
    <property type="project" value="UniProtKB-SubCell"/>
</dbReference>
<evidence type="ECO:0000256" key="4">
    <source>
        <dbReference type="ARBA" id="ARBA00022475"/>
    </source>
</evidence>
<name>A0A4V2P7T9_9GAMM</name>
<dbReference type="PANTHER" id="PTHR30269:SF37">
    <property type="entry name" value="MEMBRANE TRANSPORTER PROTEIN"/>
    <property type="match status" value="1"/>
</dbReference>
<sequence length="257" mass="28080">MDYILSSINLVIADPNVFWIALIVLLALFTRAAIGFGDGVIAVPLLSLMIDISEAVPFILFISTLMSFVALWKDRAHVQFGSLKRTASMALLGFPFGILLLGVTDNELVKSLLGCVLIIMAIWFLSPAKKIQLKANGWSYFFGLLAGVLGGAYAFRGIVFGIYGSLRGWSPAQFKGTIHSFFLLSGIFIPFGYFGAGLVTPRVIGLFFVMMPVALFATLVGTWFSGKLNANTFQKVIWSVLLLLGIVFIVQFLSKNM</sequence>
<keyword evidence="6 8" id="KW-1133">Transmembrane helix</keyword>
<reference evidence="9 10" key="1">
    <citation type="submission" date="2019-03" db="EMBL/GenBank/DDBJ databases">
        <title>Genomic Encyclopedia of Type Strains, Phase IV (KMG-IV): sequencing the most valuable type-strain genomes for metagenomic binning, comparative biology and taxonomic classification.</title>
        <authorList>
            <person name="Goeker M."/>
        </authorList>
    </citation>
    <scope>NUCLEOTIDE SEQUENCE [LARGE SCALE GENOMIC DNA]</scope>
    <source>
        <strain evidence="9 10">DSM 24830</strain>
    </source>
</reference>
<feature type="transmembrane region" description="Helical" evidence="8">
    <location>
        <begin position="236"/>
        <end position="254"/>
    </location>
</feature>
<evidence type="ECO:0000256" key="3">
    <source>
        <dbReference type="ARBA" id="ARBA00022448"/>
    </source>
</evidence>
<dbReference type="PANTHER" id="PTHR30269">
    <property type="entry name" value="TRANSMEMBRANE PROTEIN YFCA"/>
    <property type="match status" value="1"/>
</dbReference>
<feature type="transmembrane region" description="Helical" evidence="8">
    <location>
        <begin position="203"/>
        <end position="224"/>
    </location>
</feature>
<organism evidence="9 10">
    <name type="scientific">Cocleimonas flava</name>
    <dbReference type="NCBI Taxonomy" id="634765"/>
    <lineage>
        <taxon>Bacteria</taxon>
        <taxon>Pseudomonadati</taxon>
        <taxon>Pseudomonadota</taxon>
        <taxon>Gammaproteobacteria</taxon>
        <taxon>Thiotrichales</taxon>
        <taxon>Thiotrichaceae</taxon>
        <taxon>Cocleimonas</taxon>
    </lineage>
</organism>
<keyword evidence="10" id="KW-1185">Reference proteome</keyword>
<evidence type="ECO:0000313" key="9">
    <source>
        <dbReference type="EMBL" id="TCJ83115.1"/>
    </source>
</evidence>
<keyword evidence="7 8" id="KW-0472">Membrane</keyword>
<feature type="transmembrane region" description="Helical" evidence="8">
    <location>
        <begin position="178"/>
        <end position="196"/>
    </location>
</feature>
<dbReference type="AlphaFoldDB" id="A0A4V2P7T9"/>
<comment type="caution">
    <text evidence="9">The sequence shown here is derived from an EMBL/GenBank/DDBJ whole genome shotgun (WGS) entry which is preliminary data.</text>
</comment>
<feature type="transmembrane region" description="Helical" evidence="8">
    <location>
        <begin position="108"/>
        <end position="126"/>
    </location>
</feature>
<evidence type="ECO:0000256" key="6">
    <source>
        <dbReference type="ARBA" id="ARBA00022989"/>
    </source>
</evidence>